<evidence type="ECO:0000313" key="2">
    <source>
        <dbReference type="Proteomes" id="UP000249789"/>
    </source>
</evidence>
<dbReference type="GeneID" id="63857033"/>
<dbReference type="RefSeq" id="XP_040795250.1">
    <property type="nucleotide sequence ID" value="XM_040939700.1"/>
</dbReference>
<name>A0A8G1VTN5_9EURO</name>
<proteinExistence type="predicted"/>
<evidence type="ECO:0000313" key="1">
    <source>
        <dbReference type="EMBL" id="RAK71238.1"/>
    </source>
</evidence>
<dbReference type="EMBL" id="KZ824729">
    <property type="protein sequence ID" value="RAK71238.1"/>
    <property type="molecule type" value="Genomic_DNA"/>
</dbReference>
<gene>
    <name evidence="1" type="ORF">BO72DRAFT_21421</name>
</gene>
<dbReference type="VEuPathDB" id="FungiDB:BO72DRAFT_21421"/>
<accession>A0A8G1VTN5</accession>
<dbReference type="Proteomes" id="UP000249789">
    <property type="component" value="Unassembled WGS sequence"/>
</dbReference>
<protein>
    <submittedName>
        <fullName evidence="1">Uncharacterized protein</fullName>
    </submittedName>
</protein>
<keyword evidence="2" id="KW-1185">Reference proteome</keyword>
<reference evidence="1 2" key="1">
    <citation type="submission" date="2018-02" db="EMBL/GenBank/DDBJ databases">
        <title>The genomes of Aspergillus section Nigri reveals drivers in fungal speciation.</title>
        <authorList>
            <consortium name="DOE Joint Genome Institute"/>
            <person name="Vesth T.C."/>
            <person name="Nybo J."/>
            <person name="Theobald S."/>
            <person name="Brandl J."/>
            <person name="Frisvad J.C."/>
            <person name="Nielsen K.F."/>
            <person name="Lyhne E.K."/>
            <person name="Kogle M.E."/>
            <person name="Kuo A."/>
            <person name="Riley R."/>
            <person name="Clum A."/>
            <person name="Nolan M."/>
            <person name="Lipzen A."/>
            <person name="Salamov A."/>
            <person name="Henrissat B."/>
            <person name="Wiebenga A."/>
            <person name="De vries R.P."/>
            <person name="Grigoriev I.V."/>
            <person name="Mortensen U.H."/>
            <person name="Andersen M.R."/>
            <person name="Baker S.E."/>
        </authorList>
    </citation>
    <scope>NUCLEOTIDE SEQUENCE [LARGE SCALE GENOMIC DNA]</scope>
    <source>
        <strain evidence="1 2">CBS 313.89</strain>
    </source>
</reference>
<dbReference type="AlphaFoldDB" id="A0A8G1VTN5"/>
<sequence>MGEWKGLNNVIIYFIMESLQPCALPAAFFLGTVQASNKQKHDAQPRPDNVVETVSKNQSTSIMEYAANLSNPREFLLCRLQPRNLIGFKAPTLRKKHGHVKENNMEG</sequence>
<organism evidence="1 2">
    <name type="scientific">Aspergillus fijiensis CBS 313.89</name>
    <dbReference type="NCBI Taxonomy" id="1448319"/>
    <lineage>
        <taxon>Eukaryota</taxon>
        <taxon>Fungi</taxon>
        <taxon>Dikarya</taxon>
        <taxon>Ascomycota</taxon>
        <taxon>Pezizomycotina</taxon>
        <taxon>Eurotiomycetes</taxon>
        <taxon>Eurotiomycetidae</taxon>
        <taxon>Eurotiales</taxon>
        <taxon>Aspergillaceae</taxon>
        <taxon>Aspergillus</taxon>
    </lineage>
</organism>